<keyword evidence="2" id="KW-1185">Reference proteome</keyword>
<protein>
    <submittedName>
        <fullName evidence="1">Uncharacterized protein</fullName>
    </submittedName>
</protein>
<evidence type="ECO:0000313" key="1">
    <source>
        <dbReference type="EMBL" id="MFC0518526.1"/>
    </source>
</evidence>
<gene>
    <name evidence="1" type="ORF">ACFFGT_30200</name>
</gene>
<comment type="caution">
    <text evidence="1">The sequence shown here is derived from an EMBL/GenBank/DDBJ whole genome shotgun (WGS) entry which is preliminary data.</text>
</comment>
<proteinExistence type="predicted"/>
<sequence length="158" mass="18136">MGTLKEDIKTQSDWIIKAFAADGLTLDYSIKSFIEIDKFFNKHSTPGKAKRGGRLVNRLGSTMFSIASYIIETIKKQVPDAVLFTDDEAADGEVTMSITLPDGGVIFPVQRVMKRFENGEEDSIYVYGHQLTKDFTNEPFDDSYWDINKKDKSWWKFW</sequence>
<dbReference type="EMBL" id="JBHLTS010000079">
    <property type="protein sequence ID" value="MFC0518526.1"/>
    <property type="molecule type" value="Genomic_DNA"/>
</dbReference>
<evidence type="ECO:0000313" key="2">
    <source>
        <dbReference type="Proteomes" id="UP001589828"/>
    </source>
</evidence>
<dbReference type="Proteomes" id="UP001589828">
    <property type="component" value="Unassembled WGS sequence"/>
</dbReference>
<accession>A0ABV6LGD9</accession>
<reference evidence="1 2" key="1">
    <citation type="submission" date="2024-09" db="EMBL/GenBank/DDBJ databases">
        <authorList>
            <person name="Sun Q."/>
            <person name="Mori K."/>
        </authorList>
    </citation>
    <scope>NUCLEOTIDE SEQUENCE [LARGE SCALE GENOMIC DNA]</scope>
    <source>
        <strain evidence="1 2">NCAIM B.02415</strain>
    </source>
</reference>
<dbReference type="RefSeq" id="WP_377026243.1">
    <property type="nucleotide sequence ID" value="NZ_JBHLTS010000079.1"/>
</dbReference>
<organism evidence="1 2">
    <name type="scientific">Mucilaginibacter angelicae</name>
    <dbReference type="NCBI Taxonomy" id="869718"/>
    <lineage>
        <taxon>Bacteria</taxon>
        <taxon>Pseudomonadati</taxon>
        <taxon>Bacteroidota</taxon>
        <taxon>Sphingobacteriia</taxon>
        <taxon>Sphingobacteriales</taxon>
        <taxon>Sphingobacteriaceae</taxon>
        <taxon>Mucilaginibacter</taxon>
    </lineage>
</organism>
<name>A0ABV6LGD9_9SPHI</name>